<accession>A0ACC3SR43</accession>
<evidence type="ECO:0000313" key="1">
    <source>
        <dbReference type="EMBL" id="KAK9233844.1"/>
    </source>
</evidence>
<keyword evidence="2" id="KW-1185">Reference proteome</keyword>
<evidence type="ECO:0000313" key="2">
    <source>
        <dbReference type="Proteomes" id="UP001433508"/>
    </source>
</evidence>
<sequence length="673" mass="75391">MGLRTISQYIIQLEKRLEDVEKTVQQLQKAHRLDPSIAVDLQSPTEVVAQEQQRDYNASGQRSYSISELGEVDHSENSIDGMGAMRFTDEEECGFFGPSSNIAFMRYISRAMAMANSDCESFPAISPPIQRPGGMVCVTRSRAPSIRQVVTTGATPAPTRVNIYALPPEGRTQSLIEQYFQKTGQLLPFIHEASFCEIYIRMRREGFNKVSRTWLGLLNIVLAISASLSAKDDVTPEERIQESDVYYQRANGLCDRDSKRSASLEMVQYLLILGQYLQGTQKSVQAWTTHGLAISAAYQLGLHSPDANEGYSPLECEIRKRTWFGCVLLDRTLGMTFGRPCSIPESYIQTNAPSKDIQMLCSVSKKGACPQLDGTFYTAAIQLYVILYKVLDFCYGQNLGLQSSLSTADSISHILEGQRQLNEWRSQLLPSLGLQIWEDLMTLEDVKKMEPQSIISHRFNIVLSVRYHNLRILLHRPGLERFLEAFWHTGDMRDPDKRILMQTNIASVQNCVESAVSIISVVHSITTSTASCRELLGGWNYSLYYTFNAALVIFGSLMAASREREANPSAWGMVDQSRPYVDKAIEALHRLDSGNRVVGRCVEYLSQLSLVLNALNLDHSNFNSTTVSSLLSGYPSDFFNSQGTDQLPAMDLGEFMIDQDLDFLGKFFNAAAE</sequence>
<name>A0ACC3SR43_LIPKO</name>
<gene>
    <name evidence="1" type="ORF">V1525DRAFT_392060</name>
</gene>
<comment type="caution">
    <text evidence="1">The sequence shown here is derived from an EMBL/GenBank/DDBJ whole genome shotgun (WGS) entry which is preliminary data.</text>
</comment>
<protein>
    <submittedName>
        <fullName evidence="1">Fungal-specific transcription factor domain-containing protein</fullName>
    </submittedName>
</protein>
<organism evidence="1 2">
    <name type="scientific">Lipomyces kononenkoae</name>
    <name type="common">Yeast</name>
    <dbReference type="NCBI Taxonomy" id="34357"/>
    <lineage>
        <taxon>Eukaryota</taxon>
        <taxon>Fungi</taxon>
        <taxon>Dikarya</taxon>
        <taxon>Ascomycota</taxon>
        <taxon>Saccharomycotina</taxon>
        <taxon>Lipomycetes</taxon>
        <taxon>Lipomycetales</taxon>
        <taxon>Lipomycetaceae</taxon>
        <taxon>Lipomyces</taxon>
    </lineage>
</organism>
<dbReference type="Proteomes" id="UP001433508">
    <property type="component" value="Unassembled WGS sequence"/>
</dbReference>
<proteinExistence type="predicted"/>
<reference evidence="2" key="1">
    <citation type="journal article" date="2024" name="Front. Bioeng. Biotechnol.">
        <title>Genome-scale model development and genomic sequencing of the oleaginous clade Lipomyces.</title>
        <authorList>
            <person name="Czajka J.J."/>
            <person name="Han Y."/>
            <person name="Kim J."/>
            <person name="Mondo S.J."/>
            <person name="Hofstad B.A."/>
            <person name="Robles A."/>
            <person name="Haridas S."/>
            <person name="Riley R."/>
            <person name="LaButti K."/>
            <person name="Pangilinan J."/>
            <person name="Andreopoulos W."/>
            <person name="Lipzen A."/>
            <person name="Yan J."/>
            <person name="Wang M."/>
            <person name="Ng V."/>
            <person name="Grigoriev I.V."/>
            <person name="Spatafora J.W."/>
            <person name="Magnuson J.K."/>
            <person name="Baker S.E."/>
            <person name="Pomraning K.R."/>
        </authorList>
    </citation>
    <scope>NUCLEOTIDE SEQUENCE [LARGE SCALE GENOMIC DNA]</scope>
    <source>
        <strain evidence="2">CBS 7786</strain>
    </source>
</reference>
<dbReference type="EMBL" id="MU971571">
    <property type="protein sequence ID" value="KAK9233844.1"/>
    <property type="molecule type" value="Genomic_DNA"/>
</dbReference>